<evidence type="ECO:0000313" key="3">
    <source>
        <dbReference type="EMBL" id="KAG5626225.1"/>
    </source>
</evidence>
<dbReference type="InterPro" id="IPR027417">
    <property type="entry name" value="P-loop_NTPase"/>
</dbReference>
<protein>
    <recommendedName>
        <fullName evidence="1">ATP-dependent DNA helicase</fullName>
        <ecNumber evidence="1">5.6.2.3</ecNumber>
    </recommendedName>
</protein>
<comment type="caution">
    <text evidence="3">The sequence shown here is derived from an EMBL/GenBank/DDBJ whole genome shotgun (WGS) entry which is preliminary data.</text>
</comment>
<comment type="similarity">
    <text evidence="1">Belongs to the helicase family.</text>
</comment>
<dbReference type="Gene3D" id="2.40.50.140">
    <property type="entry name" value="Nucleic acid-binding proteins"/>
    <property type="match status" value="1"/>
</dbReference>
<keyword evidence="4" id="KW-1185">Reference proteome</keyword>
<keyword evidence="1" id="KW-0347">Helicase</keyword>
<name>A0A9J6APG5_SOLCO</name>
<keyword evidence="1" id="KW-0233">DNA recombination</keyword>
<accession>A0A9J6APG5</accession>
<keyword evidence="1" id="KW-0067">ATP-binding</keyword>
<dbReference type="InterPro" id="IPR010285">
    <property type="entry name" value="DNA_helicase_pif1-like_DEAD"/>
</dbReference>
<keyword evidence="1" id="KW-0378">Hydrolase</keyword>
<dbReference type="EC" id="5.6.2.3" evidence="1"/>
<feature type="domain" description="DNA helicase Pif1-like DEAD-box helicase" evidence="2">
    <location>
        <begin position="208"/>
        <end position="361"/>
    </location>
</feature>
<dbReference type="PANTHER" id="PTHR10492:SF100">
    <property type="entry name" value="ATP-DEPENDENT DNA HELICASE"/>
    <property type="match status" value="1"/>
</dbReference>
<dbReference type="GO" id="GO:0005524">
    <property type="term" value="F:ATP binding"/>
    <property type="evidence" value="ECO:0007669"/>
    <property type="project" value="UniProtKB-KW"/>
</dbReference>
<organism evidence="3 4">
    <name type="scientific">Solanum commersonii</name>
    <name type="common">Commerson's wild potato</name>
    <name type="synonym">Commerson's nightshade</name>
    <dbReference type="NCBI Taxonomy" id="4109"/>
    <lineage>
        <taxon>Eukaryota</taxon>
        <taxon>Viridiplantae</taxon>
        <taxon>Streptophyta</taxon>
        <taxon>Embryophyta</taxon>
        <taxon>Tracheophyta</taxon>
        <taxon>Spermatophyta</taxon>
        <taxon>Magnoliopsida</taxon>
        <taxon>eudicotyledons</taxon>
        <taxon>Gunneridae</taxon>
        <taxon>Pentapetalae</taxon>
        <taxon>asterids</taxon>
        <taxon>lamiids</taxon>
        <taxon>Solanales</taxon>
        <taxon>Solanaceae</taxon>
        <taxon>Solanoideae</taxon>
        <taxon>Solaneae</taxon>
        <taxon>Solanum</taxon>
    </lineage>
</organism>
<dbReference type="GO" id="GO:0006310">
    <property type="term" value="P:DNA recombination"/>
    <property type="evidence" value="ECO:0007669"/>
    <property type="project" value="UniProtKB-KW"/>
</dbReference>
<keyword evidence="1" id="KW-0227">DNA damage</keyword>
<reference evidence="3 4" key="1">
    <citation type="submission" date="2020-09" db="EMBL/GenBank/DDBJ databases">
        <title>De no assembly of potato wild relative species, Solanum commersonii.</title>
        <authorList>
            <person name="Cho K."/>
        </authorList>
    </citation>
    <scope>NUCLEOTIDE SEQUENCE [LARGE SCALE GENOMIC DNA]</scope>
    <source>
        <strain evidence="3">LZ3.2</strain>
        <tissue evidence="3">Leaf</tissue>
    </source>
</reference>
<dbReference type="Gene3D" id="3.40.50.300">
    <property type="entry name" value="P-loop containing nucleotide triphosphate hydrolases"/>
    <property type="match status" value="1"/>
</dbReference>
<dbReference type="GO" id="GO:0006281">
    <property type="term" value="P:DNA repair"/>
    <property type="evidence" value="ECO:0007669"/>
    <property type="project" value="UniProtKB-KW"/>
</dbReference>
<dbReference type="EMBL" id="JACXVP010000002">
    <property type="protein sequence ID" value="KAG5626225.1"/>
    <property type="molecule type" value="Genomic_DNA"/>
</dbReference>
<gene>
    <name evidence="3" type="ORF">H5410_011443</name>
</gene>
<sequence length="587" mass="67314">MNKVNKEAVTLNLLYREFPEFFVWSTSYSMWTRRKQRNVIGRVVTFHPTEGERYYLRLLLMNVRSPKSYEDLLTFNGEYCSTFRKSTNKRGLLLCDNNLTECMSEEATYQIPSSLRHLFGVLLSYCNLNNPKELWKFFENSMSEDFNKYPGLSSREVHYNILNHINDILYSMDSDINEFDLISEIIKPSTMAKEAKDVLSERNIIVSATGKTFLYRVLLATVRHRGFVALTTTSFGVAASLFPGGRTTHSCFKLPIEIDGNFSCNISKQSSLASLIQDAKLIVWDEISMAKKEMIEALDLLLKDLMETNILFGGKVIVFSGDFRQTLHVIRGGKREDFVSASLLCSKIWNELEKLQLKINSQGKIEIPRSFVLPFTDEKDSLNILFKLVYPNLYTSASNISFITSRAILTTKNDFVDEINDMLIMQSPSTIKVYIVVDETLDPKDESEYEDFMHTLNPPELPPYKLSLKKHCPIILLRNLNSSVQVVDKGRPRDNLQKTNKYQLIILQDEEETQVQGIMYGSDIKSYAELFLPYHTYLISIASVTESNHAYGIPINTFLWTIDKGTRLTATTNTAYSYNVRQLPPST</sequence>
<comment type="catalytic activity">
    <reaction evidence="1">
        <text>ATP + H2O = ADP + phosphate + H(+)</text>
        <dbReference type="Rhea" id="RHEA:13065"/>
        <dbReference type="ChEBI" id="CHEBI:15377"/>
        <dbReference type="ChEBI" id="CHEBI:15378"/>
        <dbReference type="ChEBI" id="CHEBI:30616"/>
        <dbReference type="ChEBI" id="CHEBI:43474"/>
        <dbReference type="ChEBI" id="CHEBI:456216"/>
        <dbReference type="EC" id="5.6.2.3"/>
    </reaction>
</comment>
<dbReference type="Pfam" id="PF05970">
    <property type="entry name" value="PIF1"/>
    <property type="match status" value="1"/>
</dbReference>
<dbReference type="InterPro" id="IPR012340">
    <property type="entry name" value="NA-bd_OB-fold"/>
</dbReference>
<dbReference type="GO" id="GO:0043139">
    <property type="term" value="F:5'-3' DNA helicase activity"/>
    <property type="evidence" value="ECO:0007669"/>
    <property type="project" value="UniProtKB-EC"/>
</dbReference>
<dbReference type="SUPFAM" id="SSF52540">
    <property type="entry name" value="P-loop containing nucleoside triphosphate hydrolases"/>
    <property type="match status" value="2"/>
</dbReference>
<evidence type="ECO:0000259" key="2">
    <source>
        <dbReference type="Pfam" id="PF05970"/>
    </source>
</evidence>
<dbReference type="PANTHER" id="PTHR10492">
    <property type="match status" value="1"/>
</dbReference>
<comment type="cofactor">
    <cofactor evidence="1">
        <name>Mg(2+)</name>
        <dbReference type="ChEBI" id="CHEBI:18420"/>
    </cofactor>
</comment>
<dbReference type="AlphaFoldDB" id="A0A9J6APG5"/>
<keyword evidence="1" id="KW-0547">Nucleotide-binding</keyword>
<evidence type="ECO:0000313" key="4">
    <source>
        <dbReference type="Proteomes" id="UP000824120"/>
    </source>
</evidence>
<dbReference type="Proteomes" id="UP000824120">
    <property type="component" value="Chromosome 2"/>
</dbReference>
<dbReference type="OrthoDB" id="1263365at2759"/>
<keyword evidence="1" id="KW-0234">DNA repair</keyword>
<dbReference type="GO" id="GO:0016787">
    <property type="term" value="F:hydrolase activity"/>
    <property type="evidence" value="ECO:0007669"/>
    <property type="project" value="UniProtKB-KW"/>
</dbReference>
<evidence type="ECO:0000256" key="1">
    <source>
        <dbReference type="RuleBase" id="RU363044"/>
    </source>
</evidence>
<proteinExistence type="inferred from homology"/>
<dbReference type="GO" id="GO:0000723">
    <property type="term" value="P:telomere maintenance"/>
    <property type="evidence" value="ECO:0007669"/>
    <property type="project" value="InterPro"/>
</dbReference>